<protein>
    <submittedName>
        <fullName evidence="1">Uncharacterized protein</fullName>
    </submittedName>
</protein>
<reference evidence="1 2" key="2">
    <citation type="journal article" date="2022" name="Mol. Ecol. Resour.">
        <title>The genomes of chicory, endive, great burdock and yacon provide insights into Asteraceae paleo-polyploidization history and plant inulin production.</title>
        <authorList>
            <person name="Fan W."/>
            <person name="Wang S."/>
            <person name="Wang H."/>
            <person name="Wang A."/>
            <person name="Jiang F."/>
            <person name="Liu H."/>
            <person name="Zhao H."/>
            <person name="Xu D."/>
            <person name="Zhang Y."/>
        </authorList>
    </citation>
    <scope>NUCLEOTIDE SEQUENCE [LARGE SCALE GENOMIC DNA]</scope>
    <source>
        <strain evidence="2">cv. Punajuju</strain>
        <tissue evidence="1">Leaves</tissue>
    </source>
</reference>
<name>A0ACB9E1Y4_CICIN</name>
<evidence type="ECO:0000313" key="2">
    <source>
        <dbReference type="Proteomes" id="UP001055811"/>
    </source>
</evidence>
<sequence length="218" mass="25070">MEEATIFVLLVVALQVHRIFTAEIDVISDSRVLTVGDTLDPAPSEFTWSVDTRGFPQNLSKQGTSVKFWGDHGMVRGLVELVGSNRRCACLDETRFLPRNQQGWQKEEWMGGCVRRLNTIGLRKWNGWVYQILLQLSLYYDLVNSETKEFIKRYEGTITDVDHVLDEHGERPSNKIRRGGPLLETQCFYCLKYGHTMKLFKSNKMKVVTTQIIHNSNA</sequence>
<reference evidence="2" key="1">
    <citation type="journal article" date="2022" name="Mol. Ecol. Resour.">
        <title>The genomes of chicory, endive, great burdock and yacon provide insights into Asteraceae palaeo-polyploidization history and plant inulin production.</title>
        <authorList>
            <person name="Fan W."/>
            <person name="Wang S."/>
            <person name="Wang H."/>
            <person name="Wang A."/>
            <person name="Jiang F."/>
            <person name="Liu H."/>
            <person name="Zhao H."/>
            <person name="Xu D."/>
            <person name="Zhang Y."/>
        </authorList>
    </citation>
    <scope>NUCLEOTIDE SEQUENCE [LARGE SCALE GENOMIC DNA]</scope>
    <source>
        <strain evidence="2">cv. Punajuju</strain>
    </source>
</reference>
<accession>A0ACB9E1Y4</accession>
<keyword evidence="2" id="KW-1185">Reference proteome</keyword>
<evidence type="ECO:0000313" key="1">
    <source>
        <dbReference type="EMBL" id="KAI3752776.1"/>
    </source>
</evidence>
<dbReference type="Proteomes" id="UP001055811">
    <property type="component" value="Linkage Group LG04"/>
</dbReference>
<comment type="caution">
    <text evidence="1">The sequence shown here is derived from an EMBL/GenBank/DDBJ whole genome shotgun (WGS) entry which is preliminary data.</text>
</comment>
<gene>
    <name evidence="1" type="ORF">L2E82_24813</name>
</gene>
<organism evidence="1 2">
    <name type="scientific">Cichorium intybus</name>
    <name type="common">Chicory</name>
    <dbReference type="NCBI Taxonomy" id="13427"/>
    <lineage>
        <taxon>Eukaryota</taxon>
        <taxon>Viridiplantae</taxon>
        <taxon>Streptophyta</taxon>
        <taxon>Embryophyta</taxon>
        <taxon>Tracheophyta</taxon>
        <taxon>Spermatophyta</taxon>
        <taxon>Magnoliopsida</taxon>
        <taxon>eudicotyledons</taxon>
        <taxon>Gunneridae</taxon>
        <taxon>Pentapetalae</taxon>
        <taxon>asterids</taxon>
        <taxon>campanulids</taxon>
        <taxon>Asterales</taxon>
        <taxon>Asteraceae</taxon>
        <taxon>Cichorioideae</taxon>
        <taxon>Cichorieae</taxon>
        <taxon>Cichoriinae</taxon>
        <taxon>Cichorium</taxon>
    </lineage>
</organism>
<proteinExistence type="predicted"/>
<dbReference type="EMBL" id="CM042012">
    <property type="protein sequence ID" value="KAI3752776.1"/>
    <property type="molecule type" value="Genomic_DNA"/>
</dbReference>